<feature type="domain" description="NAD-dependent epimerase/dehydratase" evidence="13">
    <location>
        <begin position="20"/>
        <end position="254"/>
    </location>
</feature>
<evidence type="ECO:0000256" key="5">
    <source>
        <dbReference type="ARBA" id="ARBA00022968"/>
    </source>
</evidence>
<protein>
    <submittedName>
        <fullName evidence="14">dTDP-glucose 4,6-dehydratase</fullName>
    </submittedName>
</protein>
<dbReference type="Proteomes" id="UP000199301">
    <property type="component" value="Unassembled WGS sequence"/>
</dbReference>
<dbReference type="RefSeq" id="WP_092521429.1">
    <property type="nucleotide sequence ID" value="NZ_FNKO01000001.1"/>
</dbReference>
<proteinExistence type="predicted"/>
<gene>
    <name evidence="14" type="ORF">SAMN04489718_1029</name>
</gene>
<dbReference type="Gene3D" id="3.40.50.720">
    <property type="entry name" value="NAD(P)-binding Rossmann-like Domain"/>
    <property type="match status" value="1"/>
</dbReference>
<sequence>MTRGTRQGEGRARDGFARAVVSGGAGFLGTRLCERLVALGTEVVCLDNFVTARPDSLVELGKDPLFRAVDRDVTTAWEVSGEVDLVVHLASAASPQDYARMPLETMWVGAQGTRLGLELATERGARFLLASTSEVYGDPLQHPQGEDYRGNVSPTGPRSVYDEAKRYAEALATAYRKQRGTDAVIARIFNTYGPGMRADDGRLVPTLVDQALGGRPLTVTGTGTQTRSLCYVDDTVRGLLTLAASDCSEPVNIGNPWECSVDWVARLVRELCGSSSPIEYVPAFADDPRRRCPDISRAVENIGWNPEISLREGMSRTVAWFAGFHRADAHGE</sequence>
<accession>A0A1H0ZGG3</accession>
<evidence type="ECO:0000256" key="3">
    <source>
        <dbReference type="ARBA" id="ARBA00022692"/>
    </source>
</evidence>
<dbReference type="InterPro" id="IPR036291">
    <property type="entry name" value="NAD(P)-bd_dom_sf"/>
</dbReference>
<evidence type="ECO:0000313" key="15">
    <source>
        <dbReference type="Proteomes" id="UP000199301"/>
    </source>
</evidence>
<reference evidence="15" key="1">
    <citation type="submission" date="2016-10" db="EMBL/GenBank/DDBJ databases">
        <authorList>
            <person name="Varghese N."/>
            <person name="Submissions S."/>
        </authorList>
    </citation>
    <scope>NUCLEOTIDE SEQUENCE [LARGE SCALE GENOMIC DNA]</scope>
    <source>
        <strain evidence="15">DSM 45459</strain>
    </source>
</reference>
<evidence type="ECO:0000256" key="9">
    <source>
        <dbReference type="ARBA" id="ARBA00023136"/>
    </source>
</evidence>
<keyword evidence="15" id="KW-1185">Reference proteome</keyword>
<keyword evidence="8" id="KW-0333">Golgi apparatus</keyword>
<keyword evidence="9" id="KW-0472">Membrane</keyword>
<dbReference type="PANTHER" id="PTHR43078">
    <property type="entry name" value="UDP-GLUCURONIC ACID DECARBOXYLASE-RELATED"/>
    <property type="match status" value="1"/>
</dbReference>
<evidence type="ECO:0000256" key="7">
    <source>
        <dbReference type="ARBA" id="ARBA00023027"/>
    </source>
</evidence>
<dbReference type="InterPro" id="IPR044516">
    <property type="entry name" value="UXS-like"/>
</dbReference>
<organism evidence="14 15">
    <name type="scientific">Actinopolyspora saharensis</name>
    <dbReference type="NCBI Taxonomy" id="995062"/>
    <lineage>
        <taxon>Bacteria</taxon>
        <taxon>Bacillati</taxon>
        <taxon>Actinomycetota</taxon>
        <taxon>Actinomycetes</taxon>
        <taxon>Actinopolysporales</taxon>
        <taxon>Actinopolysporaceae</taxon>
        <taxon>Actinopolyspora</taxon>
    </lineage>
</organism>
<evidence type="ECO:0000256" key="1">
    <source>
        <dbReference type="ARBA" id="ARBA00001911"/>
    </source>
</evidence>
<name>A0A1H0ZGG3_9ACTN</name>
<dbReference type="PANTHER" id="PTHR43078:SF6">
    <property type="entry name" value="UDP-GLUCURONIC ACID DECARBOXYLASE 1"/>
    <property type="match status" value="1"/>
</dbReference>
<keyword evidence="7" id="KW-0520">NAD</keyword>
<keyword evidence="10" id="KW-0325">Glycoprotein</keyword>
<dbReference type="GO" id="GO:0005737">
    <property type="term" value="C:cytoplasm"/>
    <property type="evidence" value="ECO:0007669"/>
    <property type="project" value="TreeGrafter"/>
</dbReference>
<dbReference type="Gene3D" id="3.90.25.10">
    <property type="entry name" value="UDP-galactose 4-epimerase, domain 1"/>
    <property type="match status" value="1"/>
</dbReference>
<dbReference type="AlphaFoldDB" id="A0A1H0ZGG3"/>
<dbReference type="GO" id="GO:0042732">
    <property type="term" value="P:D-xylose metabolic process"/>
    <property type="evidence" value="ECO:0007669"/>
    <property type="project" value="InterPro"/>
</dbReference>
<evidence type="ECO:0000313" key="14">
    <source>
        <dbReference type="EMBL" id="SDQ26474.1"/>
    </source>
</evidence>
<keyword evidence="3" id="KW-0812">Transmembrane</keyword>
<evidence type="ECO:0000256" key="4">
    <source>
        <dbReference type="ARBA" id="ARBA00022793"/>
    </source>
</evidence>
<dbReference type="GO" id="GO:0048040">
    <property type="term" value="F:UDP-glucuronate decarboxylase activity"/>
    <property type="evidence" value="ECO:0007669"/>
    <property type="project" value="TreeGrafter"/>
</dbReference>
<comment type="subcellular location">
    <subcellularLocation>
        <location evidence="2">Golgi apparatus membrane</location>
        <topology evidence="2">Single-pass type II membrane protein</topology>
    </subcellularLocation>
    <subcellularLocation>
        <location evidence="12">Golgi apparatus</location>
        <location evidence="12">Golgi stack membrane</location>
    </subcellularLocation>
</comment>
<dbReference type="FunFam" id="3.40.50.720:FF:000065">
    <property type="entry name" value="UDP-glucuronic acid decarboxylase 1"/>
    <property type="match status" value="1"/>
</dbReference>
<evidence type="ECO:0000256" key="8">
    <source>
        <dbReference type="ARBA" id="ARBA00023034"/>
    </source>
</evidence>
<dbReference type="STRING" id="995062.SAMN04489718_1029"/>
<dbReference type="GO" id="GO:0070403">
    <property type="term" value="F:NAD+ binding"/>
    <property type="evidence" value="ECO:0007669"/>
    <property type="project" value="InterPro"/>
</dbReference>
<keyword evidence="6" id="KW-1133">Transmembrane helix</keyword>
<dbReference type="EMBL" id="FNKO01000001">
    <property type="protein sequence ID" value="SDQ26474.1"/>
    <property type="molecule type" value="Genomic_DNA"/>
</dbReference>
<keyword evidence="4" id="KW-0210">Decarboxylase</keyword>
<evidence type="ECO:0000256" key="10">
    <source>
        <dbReference type="ARBA" id="ARBA00023180"/>
    </source>
</evidence>
<dbReference type="Pfam" id="PF01370">
    <property type="entry name" value="Epimerase"/>
    <property type="match status" value="1"/>
</dbReference>
<evidence type="ECO:0000259" key="13">
    <source>
        <dbReference type="Pfam" id="PF01370"/>
    </source>
</evidence>
<dbReference type="OrthoDB" id="9801785at2"/>
<evidence type="ECO:0000256" key="11">
    <source>
        <dbReference type="ARBA" id="ARBA00023239"/>
    </source>
</evidence>
<dbReference type="SUPFAM" id="SSF51735">
    <property type="entry name" value="NAD(P)-binding Rossmann-fold domains"/>
    <property type="match status" value="1"/>
</dbReference>
<dbReference type="InterPro" id="IPR001509">
    <property type="entry name" value="Epimerase_deHydtase"/>
</dbReference>
<evidence type="ECO:0000256" key="2">
    <source>
        <dbReference type="ARBA" id="ARBA00004323"/>
    </source>
</evidence>
<evidence type="ECO:0000256" key="6">
    <source>
        <dbReference type="ARBA" id="ARBA00022989"/>
    </source>
</evidence>
<keyword evidence="11" id="KW-0456">Lyase</keyword>
<comment type="cofactor">
    <cofactor evidence="1">
        <name>NAD(+)</name>
        <dbReference type="ChEBI" id="CHEBI:57540"/>
    </cofactor>
</comment>
<keyword evidence="5" id="KW-0735">Signal-anchor</keyword>
<evidence type="ECO:0000256" key="12">
    <source>
        <dbReference type="ARBA" id="ARBA00037859"/>
    </source>
</evidence>